<dbReference type="Pfam" id="PF17836">
    <property type="entry name" value="PglD_N"/>
    <property type="match status" value="1"/>
</dbReference>
<dbReference type="PANTHER" id="PTHR43300:SF7">
    <property type="entry name" value="UDP-N-ACETYLBACILLOSAMINE N-ACETYLTRANSFERASE"/>
    <property type="match status" value="1"/>
</dbReference>
<dbReference type="InterPro" id="IPR041561">
    <property type="entry name" value="PglD_N"/>
</dbReference>
<dbReference type="KEGG" id="uam:UABAM_03279"/>
<dbReference type="Gene3D" id="3.40.50.20">
    <property type="match status" value="1"/>
</dbReference>
<accession>A0A5S9IN20</accession>
<dbReference type="CDD" id="cd03360">
    <property type="entry name" value="LbH_AT_putative"/>
    <property type="match status" value="1"/>
</dbReference>
<dbReference type="Proteomes" id="UP000326354">
    <property type="component" value="Chromosome"/>
</dbReference>
<dbReference type="InterPro" id="IPR011004">
    <property type="entry name" value="Trimer_LpxA-like_sf"/>
</dbReference>
<keyword evidence="5" id="KW-0808">Transferase</keyword>
<feature type="binding site" evidence="3">
    <location>
        <position position="147"/>
    </location>
    <ligand>
        <name>acetyl-CoA</name>
        <dbReference type="ChEBI" id="CHEBI:57288"/>
    </ligand>
</feature>
<gene>
    <name evidence="5" type="ORF">UABAM_03279</name>
</gene>
<evidence type="ECO:0000256" key="3">
    <source>
        <dbReference type="PIRSR" id="PIRSR620019-2"/>
    </source>
</evidence>
<dbReference type="PANTHER" id="PTHR43300">
    <property type="entry name" value="ACETYLTRANSFERASE"/>
    <property type="match status" value="1"/>
</dbReference>
<protein>
    <submittedName>
        <fullName evidence="5">Acetyltransferase</fullName>
    </submittedName>
</protein>
<feature type="domain" description="PglD N-terminal" evidence="4">
    <location>
        <begin position="5"/>
        <end position="82"/>
    </location>
</feature>
<keyword evidence="6" id="KW-1185">Reference proteome</keyword>
<evidence type="ECO:0000256" key="1">
    <source>
        <dbReference type="ARBA" id="ARBA00007274"/>
    </source>
</evidence>
<reference evidence="5 6" key="1">
    <citation type="submission" date="2019-08" db="EMBL/GenBank/DDBJ databases">
        <title>Complete genome sequence of Candidatus Uab amorphum.</title>
        <authorList>
            <person name="Shiratori T."/>
            <person name="Suzuki S."/>
            <person name="Kakizawa Y."/>
            <person name="Ishida K."/>
        </authorList>
    </citation>
    <scope>NUCLEOTIDE SEQUENCE [LARGE SCALE GENOMIC DNA]</scope>
    <source>
        <strain evidence="5 6">SRT547</strain>
    </source>
</reference>
<dbReference type="InterPro" id="IPR001451">
    <property type="entry name" value="Hexapep"/>
</dbReference>
<comment type="similarity">
    <text evidence="1">Belongs to the transferase hexapeptide repeat family.</text>
</comment>
<dbReference type="AlphaFoldDB" id="A0A5S9IN20"/>
<dbReference type="InterPro" id="IPR050179">
    <property type="entry name" value="Trans_hexapeptide_repeat"/>
</dbReference>
<feature type="binding site" evidence="3">
    <location>
        <position position="68"/>
    </location>
    <ligand>
        <name>substrate</name>
    </ligand>
</feature>
<dbReference type="InterPro" id="IPR020019">
    <property type="entry name" value="AcTrfase_PglD-like"/>
</dbReference>
<dbReference type="SUPFAM" id="SSF51161">
    <property type="entry name" value="Trimeric LpxA-like enzymes"/>
    <property type="match status" value="1"/>
</dbReference>
<dbReference type="Pfam" id="PF00132">
    <property type="entry name" value="Hexapep"/>
    <property type="match status" value="1"/>
</dbReference>
<dbReference type="OrthoDB" id="9794407at2"/>
<name>A0A5S9IN20_UABAM</name>
<proteinExistence type="inferred from homology"/>
<feature type="active site" description="Proton acceptor" evidence="2">
    <location>
        <position position="138"/>
    </location>
</feature>
<dbReference type="NCBIfam" id="TIGR03570">
    <property type="entry name" value="NeuD_NnaD"/>
    <property type="match status" value="1"/>
</dbReference>
<evidence type="ECO:0000313" key="5">
    <source>
        <dbReference type="EMBL" id="BBM84918.1"/>
    </source>
</evidence>
<sequence length="209" mass="21921">MLNEIILIGGGGHSKACIDVIESTQQYKIVGIIDSYKQPGTDVLGYTIIGGDQHIQSQPCQLFVISVGQIKSVAARIKLYEKVLQANKSCPKIISPHAYVSQHASIGDGTIVMHGVCVNAAARIGINCIVNTKANIEHDAIVGNHCHISTGATINGDCKVGNNCFIGSSSVVSSQVSITDNVIIGAGSVVVKNIDMPGTYVGNPVRRIA</sequence>
<dbReference type="RefSeq" id="WP_151969045.1">
    <property type="nucleotide sequence ID" value="NZ_AP019860.1"/>
</dbReference>
<evidence type="ECO:0000313" key="6">
    <source>
        <dbReference type="Proteomes" id="UP000326354"/>
    </source>
</evidence>
<organism evidence="5 6">
    <name type="scientific">Uabimicrobium amorphum</name>
    <dbReference type="NCBI Taxonomy" id="2596890"/>
    <lineage>
        <taxon>Bacteria</taxon>
        <taxon>Pseudomonadati</taxon>
        <taxon>Planctomycetota</taxon>
        <taxon>Candidatus Uabimicrobiia</taxon>
        <taxon>Candidatus Uabimicrobiales</taxon>
        <taxon>Candidatus Uabimicrobiaceae</taxon>
        <taxon>Candidatus Uabimicrobium</taxon>
    </lineage>
</organism>
<evidence type="ECO:0000259" key="4">
    <source>
        <dbReference type="Pfam" id="PF17836"/>
    </source>
</evidence>
<feature type="site" description="Increases basicity of active site His" evidence="2">
    <location>
        <position position="139"/>
    </location>
</feature>
<evidence type="ECO:0000256" key="2">
    <source>
        <dbReference type="PIRSR" id="PIRSR620019-1"/>
    </source>
</evidence>
<dbReference type="EMBL" id="AP019860">
    <property type="protein sequence ID" value="BBM84918.1"/>
    <property type="molecule type" value="Genomic_DNA"/>
</dbReference>
<dbReference type="Gene3D" id="2.160.10.10">
    <property type="entry name" value="Hexapeptide repeat proteins"/>
    <property type="match status" value="1"/>
</dbReference>
<dbReference type="GO" id="GO:0016740">
    <property type="term" value="F:transferase activity"/>
    <property type="evidence" value="ECO:0007669"/>
    <property type="project" value="UniProtKB-KW"/>
</dbReference>